<keyword evidence="2" id="KW-0963">Cytoplasm</keyword>
<evidence type="ECO:0000259" key="9">
    <source>
        <dbReference type="Pfam" id="PF14738"/>
    </source>
</evidence>
<dbReference type="Ensembl" id="ENSPKIT00000007582.1">
    <property type="protein sequence ID" value="ENSPKIP00000026822.1"/>
    <property type="gene ID" value="ENSPKIG00000009135.1"/>
</dbReference>
<comment type="similarity">
    <text evidence="5">Belongs to the CFAP91 family.</text>
</comment>
<reference evidence="10" key="1">
    <citation type="submission" date="2025-08" db="UniProtKB">
        <authorList>
            <consortium name="Ensembl"/>
        </authorList>
    </citation>
    <scope>IDENTIFICATION</scope>
</reference>
<protein>
    <recommendedName>
        <fullName evidence="6">Cilia- and flagella-associated protein 91</fullName>
    </recommendedName>
</protein>
<evidence type="ECO:0000256" key="2">
    <source>
        <dbReference type="ARBA" id="ARBA00022490"/>
    </source>
</evidence>
<name>A0A3B3S7T8_9TELE</name>
<feature type="compositionally biased region" description="Low complexity" evidence="7">
    <location>
        <begin position="672"/>
        <end position="688"/>
    </location>
</feature>
<keyword evidence="11" id="KW-1185">Reference proteome</keyword>
<feature type="region of interest" description="Disordered" evidence="7">
    <location>
        <begin position="543"/>
        <end position="562"/>
    </location>
</feature>
<feature type="region of interest" description="Disordered" evidence="7">
    <location>
        <begin position="128"/>
        <end position="158"/>
    </location>
</feature>
<feature type="region of interest" description="Disordered" evidence="7">
    <location>
        <begin position="672"/>
        <end position="719"/>
    </location>
</feature>
<dbReference type="InterPro" id="IPR032840">
    <property type="entry name" value="CFAP91_dom"/>
</dbReference>
<dbReference type="PANTHER" id="PTHR22455:SF10">
    <property type="entry name" value="CILIA- AND FLAGELLA-ASSOCIATED PROTEIN 91"/>
    <property type="match status" value="1"/>
</dbReference>
<organism evidence="10 11">
    <name type="scientific">Paramormyrops kingsleyae</name>
    <dbReference type="NCBI Taxonomy" id="1676925"/>
    <lineage>
        <taxon>Eukaryota</taxon>
        <taxon>Metazoa</taxon>
        <taxon>Chordata</taxon>
        <taxon>Craniata</taxon>
        <taxon>Vertebrata</taxon>
        <taxon>Euteleostomi</taxon>
        <taxon>Actinopterygii</taxon>
        <taxon>Neopterygii</taxon>
        <taxon>Teleostei</taxon>
        <taxon>Osteoglossocephala</taxon>
        <taxon>Osteoglossomorpha</taxon>
        <taxon>Osteoglossiformes</taxon>
        <taxon>Mormyridae</taxon>
        <taxon>Paramormyrops</taxon>
    </lineage>
</organism>
<evidence type="ECO:0000256" key="4">
    <source>
        <dbReference type="ARBA" id="ARBA00023273"/>
    </source>
</evidence>
<dbReference type="GO" id="GO:0005930">
    <property type="term" value="C:axoneme"/>
    <property type="evidence" value="ECO:0007669"/>
    <property type="project" value="UniProtKB-SubCell"/>
</dbReference>
<keyword evidence="8" id="KW-0472">Membrane</keyword>
<feature type="transmembrane region" description="Helical" evidence="8">
    <location>
        <begin position="79"/>
        <end position="101"/>
    </location>
</feature>
<keyword evidence="3" id="KW-0206">Cytoskeleton</keyword>
<evidence type="ECO:0000256" key="1">
    <source>
        <dbReference type="ARBA" id="ARBA00004430"/>
    </source>
</evidence>
<dbReference type="Pfam" id="PF14738">
    <property type="entry name" value="CFAP91"/>
    <property type="match status" value="1"/>
</dbReference>
<dbReference type="GeneTree" id="ENSGT00390000003024"/>
<dbReference type="STRING" id="1676925.ENSPKIP00000026822"/>
<keyword evidence="8" id="KW-0812">Transmembrane</keyword>
<dbReference type="AlphaFoldDB" id="A0A3B3S7T8"/>
<dbReference type="InterPro" id="IPR026720">
    <property type="entry name" value="CFAP91"/>
</dbReference>
<keyword evidence="4" id="KW-0966">Cell projection</keyword>
<dbReference type="Proteomes" id="UP000261540">
    <property type="component" value="Unplaced"/>
</dbReference>
<proteinExistence type="inferred from homology"/>
<keyword evidence="8" id="KW-1133">Transmembrane helix</keyword>
<feature type="compositionally biased region" description="Polar residues" evidence="7">
    <location>
        <begin position="710"/>
        <end position="719"/>
    </location>
</feature>
<evidence type="ECO:0000256" key="5">
    <source>
        <dbReference type="ARBA" id="ARBA00029468"/>
    </source>
</evidence>
<sequence>DHTRACFISHTSGQRLNRVPNYESMFSSLPHHPSYSLRLEPKDPVPAFIDRRWRGHLDRRRDALLQLAGSVKCKSWFPVSWFSCVLCLMCLNLFLFLFFLLSHHLRSEFPFLPFSPLIPFSQANPYSSADRGGDPVQGPFRRSQGVQTDYRDSEAQTDPYSPSYVVKADSVPELLTLATLTWNRGLPAGLAEVELIERARARRSWEESLPPLDDVSQLDKRRRMMEEMERKEWVFREEEIQTLQEARLDLLMRLLQQRERRKEEITEKQLKTHHTVLQSGIDARISKIRRAYVLSIRKLMAKRRNVEGKLERRDTVTDYCNYGSQVYAPLSRSGLLPDRHSESNVVKSRFLSTYQGLLELEAGLPASALLPCITAPKPKVAKGYVKRSDRYKMELDRTYQLKEVKVQKENKPLRFLQRMEKPAPQEDRELAIINLQKLLRGRSIQNMMFEGKMKHLELIQELRSTHALQREEQELKQADKEATLTMQSLREMHQHKVWMAEGLQAGMAAGVLADMLDFLSKEVVRVQEERRIHALALLAERDRRRREAEESGRRQEEERRRREEDEIFRQVVQVHQETVDLYLEDIILGSIEKTADEQAREEIRKMAEEVNDIAYSMEKVRTSLQPQEMVAEMVYSFLIPEVQKITLRQRVRENQRRHLQAAHQLIHGEADAYIGPRSSSPSSQAAARIAEDALGQSEGTDTGKLPASRVDQQTGSEGS</sequence>
<evidence type="ECO:0000256" key="8">
    <source>
        <dbReference type="SAM" id="Phobius"/>
    </source>
</evidence>
<reference evidence="10" key="2">
    <citation type="submission" date="2025-09" db="UniProtKB">
        <authorList>
            <consortium name="Ensembl"/>
        </authorList>
    </citation>
    <scope>IDENTIFICATION</scope>
</reference>
<evidence type="ECO:0000256" key="6">
    <source>
        <dbReference type="ARBA" id="ARBA00029555"/>
    </source>
</evidence>
<evidence type="ECO:0000256" key="3">
    <source>
        <dbReference type="ARBA" id="ARBA00023212"/>
    </source>
</evidence>
<evidence type="ECO:0000256" key="7">
    <source>
        <dbReference type="SAM" id="MobiDB-lite"/>
    </source>
</evidence>
<dbReference type="PANTHER" id="PTHR22455">
    <property type="entry name" value="CILIA- AND FLAGELLA-ASSOCIATED PROTEIN 91"/>
    <property type="match status" value="1"/>
</dbReference>
<evidence type="ECO:0000313" key="11">
    <source>
        <dbReference type="Proteomes" id="UP000261540"/>
    </source>
</evidence>
<accession>A0A3B3S7T8</accession>
<feature type="domain" description="CFAP91" evidence="9">
    <location>
        <begin position="146"/>
        <end position="298"/>
    </location>
</feature>
<evidence type="ECO:0000313" key="10">
    <source>
        <dbReference type="Ensembl" id="ENSPKIP00000026822.1"/>
    </source>
</evidence>
<comment type="subcellular location">
    <subcellularLocation>
        <location evidence="1">Cytoplasm</location>
        <location evidence="1">Cytoskeleton</location>
        <location evidence="1">Cilium axoneme</location>
    </subcellularLocation>
</comment>